<dbReference type="PANTHER" id="PTHR43553:SF24">
    <property type="entry name" value="ENERGY-COUPLING FACTOR TRANSPORTER ATP-BINDING PROTEIN ECFA1"/>
    <property type="match status" value="1"/>
</dbReference>
<dbReference type="Pfam" id="PF00005">
    <property type="entry name" value="ABC_tran"/>
    <property type="match status" value="1"/>
</dbReference>
<dbReference type="CDD" id="cd03225">
    <property type="entry name" value="ABC_cobalt_CbiO_domain1"/>
    <property type="match status" value="1"/>
</dbReference>
<dbReference type="PROSITE" id="PS50893">
    <property type="entry name" value="ABC_TRANSPORTER_2"/>
    <property type="match status" value="1"/>
</dbReference>
<evidence type="ECO:0000313" key="7">
    <source>
        <dbReference type="Proteomes" id="UP000642107"/>
    </source>
</evidence>
<dbReference type="Gene3D" id="3.40.50.300">
    <property type="entry name" value="P-loop containing nucleotide triphosphate hydrolases"/>
    <property type="match status" value="1"/>
</dbReference>
<dbReference type="InterPro" id="IPR003439">
    <property type="entry name" value="ABC_transporter-like_ATP-bd"/>
</dbReference>
<proteinExistence type="inferred from homology"/>
<evidence type="ECO:0000256" key="3">
    <source>
        <dbReference type="ARBA" id="ARBA00022741"/>
    </source>
</evidence>
<organism evidence="6 7">
    <name type="scientific">Flavimobilis rhizosphaerae</name>
    <dbReference type="NCBI Taxonomy" id="2775421"/>
    <lineage>
        <taxon>Bacteria</taxon>
        <taxon>Bacillati</taxon>
        <taxon>Actinomycetota</taxon>
        <taxon>Actinomycetes</taxon>
        <taxon>Micrococcales</taxon>
        <taxon>Jonesiaceae</taxon>
        <taxon>Flavimobilis</taxon>
    </lineage>
</organism>
<dbReference type="InterPro" id="IPR003593">
    <property type="entry name" value="AAA+_ATPase"/>
</dbReference>
<protein>
    <submittedName>
        <fullName evidence="6">ABC transporter ATP-binding protein</fullName>
    </submittedName>
</protein>
<keyword evidence="4 6" id="KW-0067">ATP-binding</keyword>
<evidence type="ECO:0000256" key="4">
    <source>
        <dbReference type="ARBA" id="ARBA00022840"/>
    </source>
</evidence>
<comment type="caution">
    <text evidence="6">The sequence shown here is derived from an EMBL/GenBank/DDBJ whole genome shotgun (WGS) entry which is preliminary data.</text>
</comment>
<accession>A0ABR9DRQ0</accession>
<keyword evidence="2" id="KW-0813">Transport</keyword>
<evidence type="ECO:0000313" key="6">
    <source>
        <dbReference type="EMBL" id="MBD9699802.1"/>
    </source>
</evidence>
<dbReference type="Proteomes" id="UP000642107">
    <property type="component" value="Unassembled WGS sequence"/>
</dbReference>
<name>A0ABR9DRQ0_9MICO</name>
<dbReference type="PANTHER" id="PTHR43553">
    <property type="entry name" value="HEAVY METAL TRANSPORTER"/>
    <property type="match status" value="1"/>
</dbReference>
<evidence type="ECO:0000259" key="5">
    <source>
        <dbReference type="PROSITE" id="PS50893"/>
    </source>
</evidence>
<keyword evidence="7" id="KW-1185">Reference proteome</keyword>
<comment type="similarity">
    <text evidence="1">Belongs to the ABC transporter superfamily.</text>
</comment>
<dbReference type="SUPFAM" id="SSF52540">
    <property type="entry name" value="P-loop containing nucleoside triphosphate hydrolases"/>
    <property type="match status" value="1"/>
</dbReference>
<dbReference type="SMART" id="SM00382">
    <property type="entry name" value="AAA"/>
    <property type="match status" value="1"/>
</dbReference>
<evidence type="ECO:0000256" key="2">
    <source>
        <dbReference type="ARBA" id="ARBA00022448"/>
    </source>
</evidence>
<dbReference type="InterPro" id="IPR027417">
    <property type="entry name" value="P-loop_NTPase"/>
</dbReference>
<keyword evidence="3" id="KW-0547">Nucleotide-binding</keyword>
<dbReference type="InterPro" id="IPR050095">
    <property type="entry name" value="ECF_ABC_transporter_ATP-bd"/>
</dbReference>
<feature type="domain" description="ABC transporter" evidence="5">
    <location>
        <begin position="2"/>
        <end position="231"/>
    </location>
</feature>
<gene>
    <name evidence="6" type="ORF">IGS67_09900</name>
</gene>
<evidence type="ECO:0000256" key="1">
    <source>
        <dbReference type="ARBA" id="ARBA00005417"/>
    </source>
</evidence>
<dbReference type="EMBL" id="JACZDF010000005">
    <property type="protein sequence ID" value="MBD9699802.1"/>
    <property type="molecule type" value="Genomic_DNA"/>
</dbReference>
<sequence>MLELDGAGVAVVDGEGGTRTLLHPTTLTLSERRVAVVGANGSGKSTLVRLLDGLLTPTTGAVRVHGLDTRRDGARVRGLVGLLFADPEAQLLMPTPLEDVALSLRHLPRRERTERATELLVDVGLGGHLHQPVATLSGGQKQLLALTSVLAAEPAVLLADEPTTLLDLRWKAHVEALLDALPQQVVTVTHDLEAAARAERVVVVDGGRIVADGSPAAALATYRDLMAGLPPELAARDAR</sequence>
<reference evidence="6 7" key="1">
    <citation type="submission" date="2020-09" db="EMBL/GenBank/DDBJ databases">
        <title>Flavimobilis rhizosphaerae sp. nov., isolated from rhizosphere soil of Spartina alterniflora.</title>
        <authorList>
            <person name="Hanqin C."/>
        </authorList>
    </citation>
    <scope>NUCLEOTIDE SEQUENCE [LARGE SCALE GENOMIC DNA]</scope>
    <source>
        <strain evidence="6 7">GY 10621</strain>
    </source>
</reference>
<dbReference type="InterPro" id="IPR015856">
    <property type="entry name" value="ABC_transpr_CbiO/EcfA_su"/>
</dbReference>
<dbReference type="GO" id="GO:0005524">
    <property type="term" value="F:ATP binding"/>
    <property type="evidence" value="ECO:0007669"/>
    <property type="project" value="UniProtKB-KW"/>
</dbReference>